<dbReference type="Gene3D" id="3.40.50.2300">
    <property type="match status" value="1"/>
</dbReference>
<keyword evidence="1" id="KW-0597">Phosphoprotein</keyword>
<dbReference type="InterPro" id="IPR011006">
    <property type="entry name" value="CheY-like_superfamily"/>
</dbReference>
<dbReference type="SUPFAM" id="SSF52172">
    <property type="entry name" value="CheY-like"/>
    <property type="match status" value="1"/>
</dbReference>
<evidence type="ECO:0000259" key="2">
    <source>
        <dbReference type="PROSITE" id="PS50110"/>
    </source>
</evidence>
<dbReference type="PANTHER" id="PTHR37299:SF1">
    <property type="entry name" value="STAGE 0 SPORULATION PROTEIN A HOMOLOG"/>
    <property type="match status" value="1"/>
</dbReference>
<dbReference type="EMBL" id="PVTR01000004">
    <property type="protein sequence ID" value="PRY88569.1"/>
    <property type="molecule type" value="Genomic_DNA"/>
</dbReference>
<reference evidence="4 5" key="1">
    <citation type="submission" date="2018-03" db="EMBL/GenBank/DDBJ databases">
        <title>Genomic Encyclopedia of Archaeal and Bacterial Type Strains, Phase II (KMG-II): from individual species to whole genera.</title>
        <authorList>
            <person name="Goeker M."/>
        </authorList>
    </citation>
    <scope>NUCLEOTIDE SEQUENCE [LARGE SCALE GENOMIC DNA]</scope>
    <source>
        <strain evidence="4 5">DSM 27929</strain>
    </source>
</reference>
<dbReference type="Pfam" id="PF00072">
    <property type="entry name" value="Response_reg"/>
    <property type="match status" value="1"/>
</dbReference>
<dbReference type="SMART" id="SM00850">
    <property type="entry name" value="LytTR"/>
    <property type="match status" value="1"/>
</dbReference>
<dbReference type="PROSITE" id="PS50930">
    <property type="entry name" value="HTH_LYTTR"/>
    <property type="match status" value="1"/>
</dbReference>
<dbReference type="GO" id="GO:0003677">
    <property type="term" value="F:DNA binding"/>
    <property type="evidence" value="ECO:0007669"/>
    <property type="project" value="UniProtKB-KW"/>
</dbReference>
<comment type="caution">
    <text evidence="4">The sequence shown here is derived from an EMBL/GenBank/DDBJ whole genome shotgun (WGS) entry which is preliminary data.</text>
</comment>
<feature type="domain" description="Response regulatory" evidence="2">
    <location>
        <begin position="5"/>
        <end position="120"/>
    </location>
</feature>
<gene>
    <name evidence="4" type="ORF">CLW00_104220</name>
</gene>
<dbReference type="InterPro" id="IPR001789">
    <property type="entry name" value="Sig_transdc_resp-reg_receiver"/>
</dbReference>
<dbReference type="Gene3D" id="2.40.50.1020">
    <property type="entry name" value="LytTr DNA-binding domain"/>
    <property type="match status" value="1"/>
</dbReference>
<proteinExistence type="predicted"/>
<protein>
    <submittedName>
        <fullName evidence="4">DNA-binding LytR/AlgR family response regulator</fullName>
    </submittedName>
</protein>
<dbReference type="OrthoDB" id="1646880at2"/>
<feature type="modified residue" description="4-aspartylphosphate" evidence="1">
    <location>
        <position position="55"/>
    </location>
</feature>
<dbReference type="Proteomes" id="UP000238157">
    <property type="component" value="Unassembled WGS sequence"/>
</dbReference>
<dbReference type="SMART" id="SM00448">
    <property type="entry name" value="REC"/>
    <property type="match status" value="1"/>
</dbReference>
<dbReference type="PROSITE" id="PS50110">
    <property type="entry name" value="RESPONSE_REGULATORY"/>
    <property type="match status" value="1"/>
</dbReference>
<evidence type="ECO:0000313" key="4">
    <source>
        <dbReference type="EMBL" id="PRY88569.1"/>
    </source>
</evidence>
<dbReference type="GO" id="GO:0000156">
    <property type="term" value="F:phosphorelay response regulator activity"/>
    <property type="evidence" value="ECO:0007669"/>
    <property type="project" value="InterPro"/>
</dbReference>
<dbReference type="PANTHER" id="PTHR37299">
    <property type="entry name" value="TRANSCRIPTIONAL REGULATOR-RELATED"/>
    <property type="match status" value="1"/>
</dbReference>
<evidence type="ECO:0000313" key="5">
    <source>
        <dbReference type="Proteomes" id="UP000238157"/>
    </source>
</evidence>
<keyword evidence="4" id="KW-0238">DNA-binding</keyword>
<sequence length="244" mass="27885">MIVNNVVLVEDDRELAMNLRELLASLGFNVSAIFDNAIGAQEFLRLNKVDLLILDIMIKGDMDGISLAREVKKKIDVPIVFITAYSENDVIRRVIDVSPDGHLLKPFSRESLKTTLLLSLSNYKKRLSSGAKKKKEETTIQIRDKGFISLIPTSEILYAQADGLYTRIFTVKKAFIIRDILKDFEARLDPSVFIRVHKSYLVNKNAIELFNGKVIQIKDYVIPIRRGFYKELRELVGSHRESKN</sequence>
<keyword evidence="5" id="KW-1185">Reference proteome</keyword>
<organism evidence="4 5">
    <name type="scientific">Mongoliibacter ruber</name>
    <dbReference type="NCBI Taxonomy" id="1750599"/>
    <lineage>
        <taxon>Bacteria</taxon>
        <taxon>Pseudomonadati</taxon>
        <taxon>Bacteroidota</taxon>
        <taxon>Cytophagia</taxon>
        <taxon>Cytophagales</taxon>
        <taxon>Cyclobacteriaceae</taxon>
        <taxon>Mongoliibacter</taxon>
    </lineage>
</organism>
<dbReference type="AlphaFoldDB" id="A0A2T0WPE2"/>
<name>A0A2T0WPE2_9BACT</name>
<dbReference type="InterPro" id="IPR007492">
    <property type="entry name" value="LytTR_DNA-bd_dom"/>
</dbReference>
<evidence type="ECO:0000256" key="1">
    <source>
        <dbReference type="PROSITE-ProRule" id="PRU00169"/>
    </source>
</evidence>
<accession>A0A2T0WPE2</accession>
<dbReference type="Pfam" id="PF04397">
    <property type="entry name" value="LytTR"/>
    <property type="match status" value="1"/>
</dbReference>
<dbReference type="RefSeq" id="WP_106133291.1">
    <property type="nucleotide sequence ID" value="NZ_PVTR01000004.1"/>
</dbReference>
<feature type="domain" description="HTH LytTR-type" evidence="3">
    <location>
        <begin position="140"/>
        <end position="238"/>
    </location>
</feature>
<evidence type="ECO:0000259" key="3">
    <source>
        <dbReference type="PROSITE" id="PS50930"/>
    </source>
</evidence>
<dbReference type="InterPro" id="IPR046947">
    <property type="entry name" value="LytR-like"/>
</dbReference>